<dbReference type="PANTHER" id="PTHR37301:SF1">
    <property type="entry name" value="DNA-BINDING PROTEIN"/>
    <property type="match status" value="1"/>
</dbReference>
<evidence type="ECO:0000259" key="1">
    <source>
        <dbReference type="PROSITE" id="PS50943"/>
    </source>
</evidence>
<feature type="domain" description="HTH cro/C1-type" evidence="1">
    <location>
        <begin position="12"/>
        <end position="61"/>
    </location>
</feature>
<evidence type="ECO:0000313" key="3">
    <source>
        <dbReference type="Proteomes" id="UP000000818"/>
    </source>
</evidence>
<reference evidence="2 3" key="1">
    <citation type="journal article" date="2002" name="Proc. Natl. Acad. Sci. U.S.A.">
        <title>Complete genome sequence of Clostridium perfringens, an anaerobic flesh-eater.</title>
        <authorList>
            <person name="Shimizu T."/>
            <person name="Ohtani K."/>
            <person name="Hirakawa H."/>
            <person name="Ohshima K."/>
            <person name="Yamashita A."/>
            <person name="Shiba T."/>
            <person name="Ogasawara N."/>
            <person name="Hattori M."/>
            <person name="Kuhara S."/>
            <person name="Hayashi H."/>
        </authorList>
    </citation>
    <scope>NUCLEOTIDE SEQUENCE [LARGE SCALE GENOMIC DNA]</scope>
    <source>
        <strain evidence="3">13 / Type A</strain>
    </source>
</reference>
<sequence>MIKTNLHIELAKARMTRKELSKVTGIRESTISGYANNKYVYIAKDHIDKICRVLNCTPNDLFEYIPDDEE</sequence>
<accession>Q8XLE5</accession>
<dbReference type="CDD" id="cd00093">
    <property type="entry name" value="HTH_XRE"/>
    <property type="match status" value="1"/>
</dbReference>
<dbReference type="InterPro" id="IPR001387">
    <property type="entry name" value="Cro/C1-type_HTH"/>
</dbReference>
<dbReference type="KEGG" id="cpe:CPE1097"/>
<dbReference type="Gene3D" id="1.10.260.40">
    <property type="entry name" value="lambda repressor-like DNA-binding domains"/>
    <property type="match status" value="1"/>
</dbReference>
<gene>
    <name evidence="2" type="ordered locus">CPE1097</name>
</gene>
<dbReference type="HOGENOM" id="CLU_066192_31_3_9"/>
<dbReference type="SUPFAM" id="SSF47413">
    <property type="entry name" value="lambda repressor-like DNA-binding domains"/>
    <property type="match status" value="1"/>
</dbReference>
<proteinExistence type="predicted"/>
<dbReference type="RefSeq" id="WP_011010235.1">
    <property type="nucleotide sequence ID" value="NC_003366.1"/>
</dbReference>
<organism evidence="2 3">
    <name type="scientific">Clostridium perfringens (strain 13 / Type A)</name>
    <dbReference type="NCBI Taxonomy" id="195102"/>
    <lineage>
        <taxon>Bacteria</taxon>
        <taxon>Bacillati</taxon>
        <taxon>Bacillota</taxon>
        <taxon>Clostridia</taxon>
        <taxon>Eubacteriales</taxon>
        <taxon>Clostridiaceae</taxon>
        <taxon>Clostridium</taxon>
    </lineage>
</organism>
<dbReference type="AlphaFoldDB" id="Q8XLE5"/>
<name>Q8XLE5_CLOPE</name>
<dbReference type="InterPro" id="IPR010982">
    <property type="entry name" value="Lambda_DNA-bd_dom_sf"/>
</dbReference>
<dbReference type="SMART" id="SM00530">
    <property type="entry name" value="HTH_XRE"/>
    <property type="match status" value="1"/>
</dbReference>
<dbReference type="Proteomes" id="UP000000818">
    <property type="component" value="Chromosome"/>
</dbReference>
<dbReference type="PROSITE" id="PS50943">
    <property type="entry name" value="HTH_CROC1"/>
    <property type="match status" value="1"/>
</dbReference>
<dbReference type="Pfam" id="PF13443">
    <property type="entry name" value="HTH_26"/>
    <property type="match status" value="1"/>
</dbReference>
<dbReference type="GO" id="GO:0003677">
    <property type="term" value="F:DNA binding"/>
    <property type="evidence" value="ECO:0007669"/>
    <property type="project" value="InterPro"/>
</dbReference>
<dbReference type="EMBL" id="BA000016">
    <property type="protein sequence ID" value="BAB80803.1"/>
    <property type="molecule type" value="Genomic_DNA"/>
</dbReference>
<protein>
    <submittedName>
        <fullName evidence="2">Probable transcriptional regulator</fullName>
    </submittedName>
</protein>
<dbReference type="STRING" id="195102.gene:10490360"/>
<evidence type="ECO:0000313" key="2">
    <source>
        <dbReference type="EMBL" id="BAB80803.1"/>
    </source>
</evidence>
<dbReference type="PANTHER" id="PTHR37301">
    <property type="entry name" value="DNA-BINDING PROTEIN-RELATED"/>
    <property type="match status" value="1"/>
</dbReference>